<dbReference type="Pfam" id="PF00450">
    <property type="entry name" value="Peptidase_S10"/>
    <property type="match status" value="1"/>
</dbReference>
<protein>
    <recommendedName>
        <fullName evidence="4">Peptidase S10 serine carboxypeptidase</fullName>
    </recommendedName>
</protein>
<evidence type="ECO:0000313" key="2">
    <source>
        <dbReference type="EMBL" id="KAD7477796.1"/>
    </source>
</evidence>
<keyword evidence="3" id="KW-1185">Reference proteome</keyword>
<dbReference type="GO" id="GO:0004185">
    <property type="term" value="F:serine-type carboxypeptidase activity"/>
    <property type="evidence" value="ECO:0007669"/>
    <property type="project" value="InterPro"/>
</dbReference>
<name>A0A5N6Q182_9ASTR</name>
<dbReference type="GO" id="GO:0019748">
    <property type="term" value="P:secondary metabolic process"/>
    <property type="evidence" value="ECO:0007669"/>
    <property type="project" value="TreeGrafter"/>
</dbReference>
<dbReference type="Gene3D" id="3.40.50.12670">
    <property type="match status" value="1"/>
</dbReference>
<reference evidence="2 3" key="1">
    <citation type="submission" date="2019-05" db="EMBL/GenBank/DDBJ databases">
        <title>Mikania micrantha, genome provides insights into the molecular mechanism of rapid growth.</title>
        <authorList>
            <person name="Liu B."/>
        </authorList>
    </citation>
    <scope>NUCLEOTIDE SEQUENCE [LARGE SCALE GENOMIC DNA]</scope>
    <source>
        <strain evidence="2">NLD-2019</strain>
        <tissue evidence="2">Leaf</tissue>
    </source>
</reference>
<dbReference type="OrthoDB" id="443318at2759"/>
<sequence>MAFAIREGFQKSAFDLLCFQISVIAINKWANMEVVQQALNVQQGMVGKCEEQNSTLHYKKGKNDTIYYAYDIFSSYSYHKKLSTKSCRALIFSGDNDLTFPYVDVEQWISFLNLEVEVPWEPFYVDNQVGGYLTKYALNNYSLTYATVKGAGHVVDYYKPKESFVLVMGMKTILMSQDLWDLISNRLDENDRDRTRLRDHRRKDARVLSIIQQGVDDEVFHVLQQPPCLAQPGISCRWSIMVILKFELLDYRVYDETLKQYR</sequence>
<dbReference type="GO" id="GO:0016747">
    <property type="term" value="F:acyltransferase activity, transferring groups other than amino-acyl groups"/>
    <property type="evidence" value="ECO:0007669"/>
    <property type="project" value="TreeGrafter"/>
</dbReference>
<dbReference type="EMBL" id="SZYD01000001">
    <property type="protein sequence ID" value="KAD7477796.1"/>
    <property type="molecule type" value="Genomic_DNA"/>
</dbReference>
<accession>A0A5N6Q182</accession>
<gene>
    <name evidence="2" type="ORF">E3N88_00932</name>
</gene>
<dbReference type="InterPro" id="IPR001563">
    <property type="entry name" value="Peptidase_S10"/>
</dbReference>
<dbReference type="PANTHER" id="PTHR11802">
    <property type="entry name" value="SERINE PROTEASE FAMILY S10 SERINE CARBOXYPEPTIDASE"/>
    <property type="match status" value="1"/>
</dbReference>
<evidence type="ECO:0008006" key="4">
    <source>
        <dbReference type="Google" id="ProtNLM"/>
    </source>
</evidence>
<dbReference type="SUPFAM" id="SSF53474">
    <property type="entry name" value="alpha/beta-Hydrolases"/>
    <property type="match status" value="1"/>
</dbReference>
<organism evidence="2 3">
    <name type="scientific">Mikania micrantha</name>
    <name type="common">bitter vine</name>
    <dbReference type="NCBI Taxonomy" id="192012"/>
    <lineage>
        <taxon>Eukaryota</taxon>
        <taxon>Viridiplantae</taxon>
        <taxon>Streptophyta</taxon>
        <taxon>Embryophyta</taxon>
        <taxon>Tracheophyta</taxon>
        <taxon>Spermatophyta</taxon>
        <taxon>Magnoliopsida</taxon>
        <taxon>eudicotyledons</taxon>
        <taxon>Gunneridae</taxon>
        <taxon>Pentapetalae</taxon>
        <taxon>asterids</taxon>
        <taxon>campanulids</taxon>
        <taxon>Asterales</taxon>
        <taxon>Asteraceae</taxon>
        <taxon>Asteroideae</taxon>
        <taxon>Heliantheae alliance</taxon>
        <taxon>Eupatorieae</taxon>
        <taxon>Mikania</taxon>
    </lineage>
</organism>
<dbReference type="GO" id="GO:0006508">
    <property type="term" value="P:proteolysis"/>
    <property type="evidence" value="ECO:0007669"/>
    <property type="project" value="InterPro"/>
</dbReference>
<dbReference type="AlphaFoldDB" id="A0A5N6Q182"/>
<dbReference type="PANTHER" id="PTHR11802:SF385">
    <property type="entry name" value="SINAPOYLGLUCOSE--SINAPOYLGLUCOSE O-SINAPOYLTRANSFERASE"/>
    <property type="match status" value="1"/>
</dbReference>
<evidence type="ECO:0000256" key="1">
    <source>
        <dbReference type="ARBA" id="ARBA00009431"/>
    </source>
</evidence>
<comment type="caution">
    <text evidence="2">The sequence shown here is derived from an EMBL/GenBank/DDBJ whole genome shotgun (WGS) entry which is preliminary data.</text>
</comment>
<evidence type="ECO:0000313" key="3">
    <source>
        <dbReference type="Proteomes" id="UP000326396"/>
    </source>
</evidence>
<dbReference type="Proteomes" id="UP000326396">
    <property type="component" value="Linkage Group LG1"/>
</dbReference>
<proteinExistence type="inferred from homology"/>
<comment type="similarity">
    <text evidence="1">Belongs to the peptidase S10 family.</text>
</comment>
<dbReference type="InterPro" id="IPR029058">
    <property type="entry name" value="AB_hydrolase_fold"/>
</dbReference>